<evidence type="ECO:0000313" key="1">
    <source>
        <dbReference type="EMBL" id="CDN87370.1"/>
    </source>
</evidence>
<name>A0A1L1PCZ1_HYDIT</name>
<proteinExistence type="predicted"/>
<gene>
    <name evidence="1" type="ORF">BN948_01792</name>
</gene>
<dbReference type="EMBL" id="CCAE010000010">
    <property type="protein sequence ID" value="CDN87370.1"/>
    <property type="molecule type" value="Genomic_DNA"/>
</dbReference>
<organism evidence="1 2">
    <name type="scientific">Hydrogenophaga intermedia</name>
    <dbReference type="NCBI Taxonomy" id="65786"/>
    <lineage>
        <taxon>Bacteria</taxon>
        <taxon>Pseudomonadati</taxon>
        <taxon>Pseudomonadota</taxon>
        <taxon>Betaproteobacteria</taxon>
        <taxon>Burkholderiales</taxon>
        <taxon>Comamonadaceae</taxon>
        <taxon>Hydrogenophaga</taxon>
    </lineage>
</organism>
<dbReference type="Proteomes" id="UP000028878">
    <property type="component" value="Unassembled WGS sequence"/>
</dbReference>
<evidence type="ECO:0000313" key="2">
    <source>
        <dbReference type="Proteomes" id="UP000028878"/>
    </source>
</evidence>
<protein>
    <submittedName>
        <fullName evidence="1">Uncharacterized protein</fullName>
    </submittedName>
</protein>
<dbReference type="AlphaFoldDB" id="A0A1L1PCZ1"/>
<dbReference type="RefSeq" id="WP_035621259.1">
    <property type="nucleotide sequence ID" value="NZ_CCAE010000010.1"/>
</dbReference>
<keyword evidence="2" id="KW-1185">Reference proteome</keyword>
<reference evidence="2" key="2">
    <citation type="submission" date="2014-11" db="EMBL/GenBank/DDBJ databases">
        <title>Draft genome sequence of Hydrogenophaga intermedia S1.</title>
        <authorList>
            <person name="Gan H.M."/>
            <person name="Chew T.H."/>
            <person name="Stolz A."/>
        </authorList>
    </citation>
    <scope>NUCLEOTIDE SEQUENCE [LARGE SCALE GENOMIC DNA]</scope>
    <source>
        <strain evidence="2">S1</strain>
    </source>
</reference>
<reference evidence="2" key="1">
    <citation type="submission" date="2014-02" db="EMBL/GenBank/DDBJ databases">
        <authorList>
            <person name="Gan H."/>
        </authorList>
    </citation>
    <scope>NUCLEOTIDE SEQUENCE [LARGE SCALE GENOMIC DNA]</scope>
    <source>
        <strain evidence="2">S1</strain>
    </source>
</reference>
<accession>A0A1L1PCZ1</accession>
<sequence length="97" mass="11729">MNTKAAYVKSQRQDRDHHCHWPGCEKQVPPAMWGCRAHWFKLPKELRDDIWRAYRPGQEKDMRPSRQYLEVADKVQRWIHENHPPQRAAEQPRGLFD</sequence>